<gene>
    <name evidence="1" type="ORF">Cboi01_000122700</name>
</gene>
<name>A0ACB5TI40_CANBO</name>
<keyword evidence="2" id="KW-1185">Reference proteome</keyword>
<accession>A0ACB5TI40</accession>
<evidence type="ECO:0000313" key="1">
    <source>
        <dbReference type="EMBL" id="GME89035.1"/>
    </source>
</evidence>
<dbReference type="EMBL" id="BSXV01000424">
    <property type="protein sequence ID" value="GME89035.1"/>
    <property type="molecule type" value="Genomic_DNA"/>
</dbReference>
<protein>
    <submittedName>
        <fullName evidence="1">Unnamed protein product</fullName>
    </submittedName>
</protein>
<reference evidence="1" key="1">
    <citation type="submission" date="2023-04" db="EMBL/GenBank/DDBJ databases">
        <title>Candida boidinii NBRC 1967.</title>
        <authorList>
            <person name="Ichikawa N."/>
            <person name="Sato H."/>
            <person name="Tonouchi N."/>
        </authorList>
    </citation>
    <scope>NUCLEOTIDE SEQUENCE</scope>
    <source>
        <strain evidence="1">NBRC 1967</strain>
    </source>
</reference>
<evidence type="ECO:0000313" key="2">
    <source>
        <dbReference type="Proteomes" id="UP001165101"/>
    </source>
</evidence>
<comment type="caution">
    <text evidence="1">The sequence shown here is derived from an EMBL/GenBank/DDBJ whole genome shotgun (WGS) entry which is preliminary data.</text>
</comment>
<dbReference type="Proteomes" id="UP001165101">
    <property type="component" value="Unassembled WGS sequence"/>
</dbReference>
<proteinExistence type="predicted"/>
<sequence length="1004" mass="111665">MSHKDRRRAYPTPAYQVTPQDPNGAAAGGAYGIPPPQAGQQQQPLQQQNGISPSPYGQQQPLQQQNAYPGVDGLTQGMSQMNIQQQSQQQQSQQFPIQQQGQPQQYYQDNGIYGTSNDPQQQQLGQQQQQGQGQGQFNNNFNNNNGGAYYGNIAMNQNLNGITPAIGTPGAPGMGAYRTTSGSNFTTGNMGNNNQNQNSSASLPLNQLYSTDLLRDDHPPIAELRLPPPPIILGPVANSPGTAENNSPPDYFRSTLNVIPTTSSMLKKSKLPLALVVRPYISLHDSERPIPVVDDTVISRCRRCRSYINPFITFNENGRRWRCNFCGLLNDVPSAFDYNPITSTSANRMERKELNYSVVEFVAPSEYMVRPPQPLVYVFILDVSMASIQNGYLATVTRTILDSLDRIPNKNERAKVAFLAVDSNITYFTIPNDDEEEKNISMMIVSDLDDILIPSPDQLLVNLKTARKNIEKLLTNFSEYFNNNNEEGFALGPSLKSAHKLINSIGGKLIVFSSSLPNLGIGSLSIRDEESVSNKPKEASTLLTANNSFYKSFAVECNKSQVTVDMFLAGSTYQDVATLSNLPRYTSGQTHFYPAWSANRIEDITKLTKEISNHLSMEICLEAVMRVRGSSGLRMSAFYGNFFNRSSDLCSFPTFPRDQSYVIEMSIDEYIGKPYVYCQAAILHTTSFGERRIRVMTLGIPTSKELRDIYASADQLAITNYYAQKAIEKTLSSSLNESRDYLTKSLVDILSTYKKELVAGNIGSSSPLQLCTNLRMLPLLLHSLTKHIGFRSGRVPSDHRSAALNKLGSLPLPKLINYIYPTVYSLHSMEDDCGLPRIIESTTEEQEDESNVNNQNGEIVLPEPINASAAQLARFGLYLINNTSEIFLWIGGDAIPQLVLDVFGVENIADVPIGKNELPELDNEFNIRVRNIISTIREGIDSITYENLYIIRGPSANENAYTTNTNREVIPLRLWCLSDLVEDRANNNLSYKEFLAQLREKISS</sequence>
<organism evidence="1 2">
    <name type="scientific">Candida boidinii</name>
    <name type="common">Yeast</name>
    <dbReference type="NCBI Taxonomy" id="5477"/>
    <lineage>
        <taxon>Eukaryota</taxon>
        <taxon>Fungi</taxon>
        <taxon>Dikarya</taxon>
        <taxon>Ascomycota</taxon>
        <taxon>Saccharomycotina</taxon>
        <taxon>Pichiomycetes</taxon>
        <taxon>Pichiales</taxon>
        <taxon>Pichiaceae</taxon>
        <taxon>Ogataea</taxon>
        <taxon>Ogataea/Candida clade</taxon>
    </lineage>
</organism>